<protein>
    <recommendedName>
        <fullName evidence="3">Nitroreductase domain-containing protein</fullName>
    </recommendedName>
</protein>
<accession>A0A1Q8W429</accession>
<gene>
    <name evidence="1" type="ORF">BKH30_00720</name>
</gene>
<dbReference type="Gene3D" id="3.40.109.10">
    <property type="entry name" value="NADH Oxidase"/>
    <property type="match status" value="2"/>
</dbReference>
<evidence type="ECO:0000313" key="2">
    <source>
        <dbReference type="Proteomes" id="UP000186855"/>
    </source>
</evidence>
<comment type="caution">
    <text evidence="1">The sequence shown here is derived from an EMBL/GenBank/DDBJ whole genome shotgun (WGS) entry which is preliminary data.</text>
</comment>
<evidence type="ECO:0008006" key="3">
    <source>
        <dbReference type="Google" id="ProtNLM"/>
    </source>
</evidence>
<dbReference type="GO" id="GO:0016491">
    <property type="term" value="F:oxidoreductase activity"/>
    <property type="evidence" value="ECO:0007669"/>
    <property type="project" value="InterPro"/>
</dbReference>
<dbReference type="EMBL" id="MSKI01000008">
    <property type="protein sequence ID" value="OLO56998.1"/>
    <property type="molecule type" value="Genomic_DNA"/>
</dbReference>
<dbReference type="SUPFAM" id="SSF55469">
    <property type="entry name" value="FMN-dependent nitroreductase-like"/>
    <property type="match status" value="2"/>
</dbReference>
<name>A0A1Q8W429_9ACTO</name>
<sequence>MWEPMMRQNMNVLRSRRRDPEAQVPQVRSGVTWELAHGRMQVRTSRGQHSLGTEAMVPVVRMLLEAADGSTTATQVAEATGLRPTVVTQFYDRLWTAGAVELLPGRRPADQQSDEPLRASLSWSGGAVQSVGSTQEALERLGSRKANVYGDGPIAVELRTTLADAGVVADDIDPEALALILWSEDAVSLALELWRDGRSVALLAIGDQGIALSPLLHVDESPCPVCAAATAADTGGSSATLWSQELALGIVVRQMIALLSASDATVWPQQGLCIATDSLATRTTSAWSQPGCPHCSAASEPLEQVPFSVRYEASITIAPARFVSSATIDDHYRPEFLSLQSQMPRWDHCDLFPLPDISPGPDLGPRVAEHPDAPLAVVLRAAVGLHDAANEYGLPKRWAPSAANIGSPRGYVIAGAAGARLSGAYAYVPEKHRLAKLSDVEHDGPDLLVLTSNSGVLEPKYGDRALKLSFLDIGCARAAATTVGSALGMGLSNASVTPSLLRMLREKLALNGSGERIAAVLAVDTTTGHNRPDPTSQRLVDQLPGRHSVGSFAPERVPQDLVEPLLVESFTDVANTGPGSPLLRAVALHFDLSGERIVAARWLPDGEPCPLRKPTDPRLLTVQPATVTGSGIIVLVADLPEIFRQHGESGYFATLQAAGGLFYRFGLRCAAARIETGILGGVIAPALRRALGLDGVSSAPLVACVFGKEPM</sequence>
<proteinExistence type="predicted"/>
<dbReference type="AlphaFoldDB" id="A0A1Q8W429"/>
<reference evidence="1 2" key="1">
    <citation type="submission" date="2016-12" db="EMBL/GenBank/DDBJ databases">
        <title>Genomic comparison of strains in the 'Actinomyces naeslundii' group.</title>
        <authorList>
            <person name="Mughal S.R."/>
            <person name="Do T."/>
            <person name="Gilbert S.C."/>
            <person name="Witherden E.A."/>
            <person name="Didelot X."/>
            <person name="Beighton D."/>
        </authorList>
    </citation>
    <scope>NUCLEOTIDE SEQUENCE [LARGE SCALE GENOMIC DNA]</scope>
    <source>
        <strain evidence="1 2">S24V</strain>
    </source>
</reference>
<dbReference type="Proteomes" id="UP000186855">
    <property type="component" value="Unassembled WGS sequence"/>
</dbReference>
<evidence type="ECO:0000313" key="1">
    <source>
        <dbReference type="EMBL" id="OLO56998.1"/>
    </source>
</evidence>
<organism evidence="1 2">
    <name type="scientific">Actinomyces oris</name>
    <dbReference type="NCBI Taxonomy" id="544580"/>
    <lineage>
        <taxon>Bacteria</taxon>
        <taxon>Bacillati</taxon>
        <taxon>Actinomycetota</taxon>
        <taxon>Actinomycetes</taxon>
        <taxon>Actinomycetales</taxon>
        <taxon>Actinomycetaceae</taxon>
        <taxon>Actinomyces</taxon>
    </lineage>
</organism>
<dbReference type="InterPro" id="IPR000415">
    <property type="entry name" value="Nitroreductase-like"/>
</dbReference>